<evidence type="ECO:0000256" key="1">
    <source>
        <dbReference type="SAM" id="MobiDB-lite"/>
    </source>
</evidence>
<evidence type="ECO:0000256" key="2">
    <source>
        <dbReference type="SAM" id="Phobius"/>
    </source>
</evidence>
<feature type="compositionally biased region" description="Basic and acidic residues" evidence="1">
    <location>
        <begin position="1"/>
        <end position="20"/>
    </location>
</feature>
<feature type="region of interest" description="Disordered" evidence="1">
    <location>
        <begin position="1"/>
        <end position="47"/>
    </location>
</feature>
<feature type="compositionally biased region" description="Low complexity" evidence="1">
    <location>
        <begin position="111"/>
        <end position="141"/>
    </location>
</feature>
<dbReference type="EMBL" id="JAATJL010000001">
    <property type="protein sequence ID" value="NJC22021.1"/>
    <property type="molecule type" value="Genomic_DNA"/>
</dbReference>
<organism evidence="3 4">
    <name type="scientific">Arthrobacter pigmenti</name>
    <dbReference type="NCBI Taxonomy" id="271432"/>
    <lineage>
        <taxon>Bacteria</taxon>
        <taxon>Bacillati</taxon>
        <taxon>Actinomycetota</taxon>
        <taxon>Actinomycetes</taxon>
        <taxon>Micrococcales</taxon>
        <taxon>Micrococcaceae</taxon>
        <taxon>Arthrobacter</taxon>
    </lineage>
</organism>
<keyword evidence="2" id="KW-1133">Transmembrane helix</keyword>
<dbReference type="AlphaFoldDB" id="A0A846RUS3"/>
<keyword evidence="2" id="KW-0472">Membrane</keyword>
<accession>A0A846RUS3</accession>
<comment type="caution">
    <text evidence="3">The sequence shown here is derived from an EMBL/GenBank/DDBJ whole genome shotgun (WGS) entry which is preliminary data.</text>
</comment>
<proteinExistence type="predicted"/>
<keyword evidence="4" id="KW-1185">Reference proteome</keyword>
<feature type="region of interest" description="Disordered" evidence="1">
    <location>
        <begin position="87"/>
        <end position="142"/>
    </location>
</feature>
<dbReference type="Proteomes" id="UP000547458">
    <property type="component" value="Unassembled WGS sequence"/>
</dbReference>
<name>A0A846RUS3_9MICC</name>
<feature type="compositionally biased region" description="Acidic residues" evidence="1">
    <location>
        <begin position="36"/>
        <end position="47"/>
    </location>
</feature>
<reference evidence="3 4" key="1">
    <citation type="submission" date="2020-03" db="EMBL/GenBank/DDBJ databases">
        <title>Sequencing the genomes of 1000 actinobacteria strains.</title>
        <authorList>
            <person name="Klenk H.-P."/>
        </authorList>
    </citation>
    <scope>NUCLEOTIDE SEQUENCE [LARGE SCALE GENOMIC DNA]</scope>
    <source>
        <strain evidence="3 4">DSM 16403</strain>
    </source>
</reference>
<evidence type="ECO:0000313" key="4">
    <source>
        <dbReference type="Proteomes" id="UP000547458"/>
    </source>
</evidence>
<dbReference type="RefSeq" id="WP_167992302.1">
    <property type="nucleotide sequence ID" value="NZ_JAATJL010000001.1"/>
</dbReference>
<keyword evidence="2" id="KW-0812">Transmembrane</keyword>
<feature type="transmembrane region" description="Helical" evidence="2">
    <location>
        <begin position="63"/>
        <end position="86"/>
    </location>
</feature>
<sequence length="438" mass="45838">MDRIENLIRNLDPMRAEKESAGSPTENIPPLLAGDETPESELDSDAFSDDAPVVVPLRRRRTLAVSLAGAAAAAVVVGAVVVSGSLGAKSPLPAGTTDPVPSVEPSPSAEPTPSTAPSETAQPTTTAEPTGVPTGPPVDVGCRAQDVDRVMEQGSDFMSLTPLTSNPEHYPVIGCTDDWMAMELTDEGYLAEAKDGGNAWFFIAKRVDGQWLVDIDTYGAVLKWDTHAHPEGLTPKEVMDQRFIAAGIPVELRPALVGVGPSLSDLRRTHQFPELGVVFETRADWEVVPASQGVDLVNAAGQKVANLQHSSASGLGGACAQDPVPWEEVGAIPVSVTGSGGAEVDARFVLRVFEGDPVLAAPSLIGADQPSSGESCMLYNAISGPEMGLLSLSTSFMFSPYEQGNALEFDSVAEAEAYAQSEEFAQLAAIADSITVTD</sequence>
<protein>
    <submittedName>
        <fullName evidence="3">Uncharacterized protein</fullName>
    </submittedName>
</protein>
<evidence type="ECO:0000313" key="3">
    <source>
        <dbReference type="EMBL" id="NJC22021.1"/>
    </source>
</evidence>
<gene>
    <name evidence="3" type="ORF">BJ994_001097</name>
</gene>